<reference evidence="4" key="1">
    <citation type="journal article" date="2019" name="Int. J. Syst. Evol. Microbiol.">
        <title>The Global Catalogue of Microorganisms (GCM) 10K type strain sequencing project: providing services to taxonomists for standard genome sequencing and annotation.</title>
        <authorList>
            <consortium name="The Broad Institute Genomics Platform"/>
            <consortium name="The Broad Institute Genome Sequencing Center for Infectious Disease"/>
            <person name="Wu L."/>
            <person name="Ma J."/>
        </authorList>
    </citation>
    <scope>NUCLEOTIDE SEQUENCE [LARGE SCALE GENOMIC DNA]</scope>
    <source>
        <strain evidence="4">JCM 16904</strain>
    </source>
</reference>
<dbReference type="RefSeq" id="WP_344890179.1">
    <property type="nucleotide sequence ID" value="NZ_BAAAZP010000163.1"/>
</dbReference>
<dbReference type="InterPro" id="IPR011042">
    <property type="entry name" value="6-blade_b-propeller_TolB-like"/>
</dbReference>
<dbReference type="Pfam" id="PF08450">
    <property type="entry name" value="SGL"/>
    <property type="match status" value="1"/>
</dbReference>
<dbReference type="PRINTS" id="PR01790">
    <property type="entry name" value="SMP30FAMILY"/>
</dbReference>
<feature type="domain" description="SMP-30/Gluconolactonase/LRE-like region" evidence="2">
    <location>
        <begin position="18"/>
        <end position="253"/>
    </location>
</feature>
<comment type="similarity">
    <text evidence="1">Belongs to the SMP-30/CGR1 family.</text>
</comment>
<sequence>MTRTSWDADIALDIQTDLGDGPLWDHRTNTLLFADLHAGEIYSMEGGRATVHGIGQGLGAIGLHGESGYVLGTSRGFSVIDDDGSIREIADLGLAAGLRMNDCQVGPDGAFWGGTMPWEVGDGTGPGSVYRLAADGSVHTVIQDVIISNGIGWSLDQTVMYYVDSARRTIDAFDFDAGVIRNRRVFVRLDEGVPDGLCLDAEGNIWVAAWGAGQVQRFSPDGELIGVVRVPAHMVTSCCFGGDDLGLLYMTSGSAGLPPAVRHREHAGALFVADVGCRGRRANVFRPT</sequence>
<dbReference type="EMBL" id="BAAAZP010000163">
    <property type="protein sequence ID" value="GAA3701005.1"/>
    <property type="molecule type" value="Genomic_DNA"/>
</dbReference>
<dbReference type="Proteomes" id="UP001500902">
    <property type="component" value="Unassembled WGS sequence"/>
</dbReference>
<dbReference type="PANTHER" id="PTHR10907">
    <property type="entry name" value="REGUCALCIN"/>
    <property type="match status" value="1"/>
</dbReference>
<keyword evidence="4" id="KW-1185">Reference proteome</keyword>
<dbReference type="InterPro" id="IPR005511">
    <property type="entry name" value="SMP-30"/>
</dbReference>
<evidence type="ECO:0000313" key="4">
    <source>
        <dbReference type="Proteomes" id="UP001500902"/>
    </source>
</evidence>
<comment type="caution">
    <text evidence="3">The sequence shown here is derived from an EMBL/GenBank/DDBJ whole genome shotgun (WGS) entry which is preliminary data.</text>
</comment>
<evidence type="ECO:0000313" key="3">
    <source>
        <dbReference type="EMBL" id="GAA3701005.1"/>
    </source>
</evidence>
<name>A0ABP7D920_9ACTN</name>
<proteinExistence type="inferred from homology"/>
<dbReference type="PANTHER" id="PTHR10907:SF47">
    <property type="entry name" value="REGUCALCIN"/>
    <property type="match status" value="1"/>
</dbReference>
<evidence type="ECO:0000256" key="1">
    <source>
        <dbReference type="ARBA" id="ARBA00008853"/>
    </source>
</evidence>
<evidence type="ECO:0000259" key="2">
    <source>
        <dbReference type="Pfam" id="PF08450"/>
    </source>
</evidence>
<accession>A0ABP7D920</accession>
<dbReference type="SUPFAM" id="SSF63829">
    <property type="entry name" value="Calcium-dependent phosphotriesterase"/>
    <property type="match status" value="1"/>
</dbReference>
<organism evidence="3 4">
    <name type="scientific">Nonomuraea antimicrobica</name>
    <dbReference type="NCBI Taxonomy" id="561173"/>
    <lineage>
        <taxon>Bacteria</taxon>
        <taxon>Bacillati</taxon>
        <taxon>Actinomycetota</taxon>
        <taxon>Actinomycetes</taxon>
        <taxon>Streptosporangiales</taxon>
        <taxon>Streptosporangiaceae</taxon>
        <taxon>Nonomuraea</taxon>
    </lineage>
</organism>
<dbReference type="InterPro" id="IPR013658">
    <property type="entry name" value="SGL"/>
</dbReference>
<dbReference type="Gene3D" id="2.120.10.30">
    <property type="entry name" value="TolB, C-terminal domain"/>
    <property type="match status" value="1"/>
</dbReference>
<gene>
    <name evidence="3" type="ORF">GCM10022224_078580</name>
</gene>
<protein>
    <submittedName>
        <fullName evidence="3">SMP-30/gluconolactonase/LRE family protein</fullName>
    </submittedName>
</protein>